<organism evidence="2 3">
    <name type="scientific">Cetraspora pellucida</name>
    <dbReference type="NCBI Taxonomy" id="1433469"/>
    <lineage>
        <taxon>Eukaryota</taxon>
        <taxon>Fungi</taxon>
        <taxon>Fungi incertae sedis</taxon>
        <taxon>Mucoromycota</taxon>
        <taxon>Glomeromycotina</taxon>
        <taxon>Glomeromycetes</taxon>
        <taxon>Diversisporales</taxon>
        <taxon>Gigasporaceae</taxon>
        <taxon>Cetraspora</taxon>
    </lineage>
</organism>
<evidence type="ECO:0000256" key="1">
    <source>
        <dbReference type="SAM" id="Phobius"/>
    </source>
</evidence>
<sequence>ATILRLERVNCIMADCFIQLVCLIVTISYIPKERDMIAFQNQCIEIVNNHWNELEAELYILAYMLHPEY</sequence>
<protein>
    <submittedName>
        <fullName evidence="2">100_t:CDS:1</fullName>
    </submittedName>
</protein>
<keyword evidence="3" id="KW-1185">Reference proteome</keyword>
<name>A0A9N9NPB6_9GLOM</name>
<keyword evidence="1" id="KW-0472">Membrane</keyword>
<keyword evidence="1" id="KW-0812">Transmembrane</keyword>
<accession>A0A9N9NPB6</accession>
<proteinExistence type="predicted"/>
<feature type="transmembrane region" description="Helical" evidence="1">
    <location>
        <begin position="12"/>
        <end position="30"/>
    </location>
</feature>
<dbReference type="AlphaFoldDB" id="A0A9N9NPB6"/>
<keyword evidence="1" id="KW-1133">Transmembrane helix</keyword>
<evidence type="ECO:0000313" key="3">
    <source>
        <dbReference type="Proteomes" id="UP000789759"/>
    </source>
</evidence>
<dbReference type="OrthoDB" id="2413116at2759"/>
<evidence type="ECO:0000313" key="2">
    <source>
        <dbReference type="EMBL" id="CAG8757176.1"/>
    </source>
</evidence>
<dbReference type="Proteomes" id="UP000789759">
    <property type="component" value="Unassembled WGS sequence"/>
</dbReference>
<comment type="caution">
    <text evidence="2">The sequence shown here is derived from an EMBL/GenBank/DDBJ whole genome shotgun (WGS) entry which is preliminary data.</text>
</comment>
<gene>
    <name evidence="2" type="ORF">CPELLU_LOCUS15076</name>
</gene>
<dbReference type="EMBL" id="CAJVQA010019042">
    <property type="protein sequence ID" value="CAG8757176.1"/>
    <property type="molecule type" value="Genomic_DNA"/>
</dbReference>
<feature type="non-terminal residue" evidence="2">
    <location>
        <position position="1"/>
    </location>
</feature>
<reference evidence="2" key="1">
    <citation type="submission" date="2021-06" db="EMBL/GenBank/DDBJ databases">
        <authorList>
            <person name="Kallberg Y."/>
            <person name="Tangrot J."/>
            <person name="Rosling A."/>
        </authorList>
    </citation>
    <scope>NUCLEOTIDE SEQUENCE</scope>
    <source>
        <strain evidence="2">FL966</strain>
    </source>
</reference>